<name>A0A936ZCA2_9HYPH</name>
<organism evidence="1 2">
    <name type="scientific">Microvirga aerilata</name>
    <dbReference type="NCBI Taxonomy" id="670292"/>
    <lineage>
        <taxon>Bacteria</taxon>
        <taxon>Pseudomonadati</taxon>
        <taxon>Pseudomonadota</taxon>
        <taxon>Alphaproteobacteria</taxon>
        <taxon>Hyphomicrobiales</taxon>
        <taxon>Methylobacteriaceae</taxon>
        <taxon>Microvirga</taxon>
    </lineage>
</organism>
<dbReference type="AlphaFoldDB" id="A0A936ZCA2"/>
<dbReference type="EMBL" id="JAEQMY010000012">
    <property type="protein sequence ID" value="MBL0404457.1"/>
    <property type="molecule type" value="Genomic_DNA"/>
</dbReference>
<dbReference type="RefSeq" id="WP_202059151.1">
    <property type="nucleotide sequence ID" value="NZ_JAEQMY010000012.1"/>
</dbReference>
<reference evidence="1" key="1">
    <citation type="submission" date="2021-01" db="EMBL/GenBank/DDBJ databases">
        <title>Microvirga sp.</title>
        <authorList>
            <person name="Kim M.K."/>
        </authorList>
    </citation>
    <scope>NUCLEOTIDE SEQUENCE</scope>
    <source>
        <strain evidence="1">5420S-16</strain>
    </source>
</reference>
<evidence type="ECO:0000313" key="2">
    <source>
        <dbReference type="Proteomes" id="UP000605848"/>
    </source>
</evidence>
<sequence length="73" mass="8473">MLADLLESLSISIRTHVRQDEPDTWLIYALAEITHDLPKAIPGLADATSCQEYVEIFLKDFAYWEGWLEREHP</sequence>
<dbReference type="Proteomes" id="UP000605848">
    <property type="component" value="Unassembled WGS sequence"/>
</dbReference>
<comment type="caution">
    <text evidence="1">The sequence shown here is derived from an EMBL/GenBank/DDBJ whole genome shotgun (WGS) entry which is preliminary data.</text>
</comment>
<accession>A0A936ZCA2</accession>
<protein>
    <submittedName>
        <fullName evidence="1">Uncharacterized protein</fullName>
    </submittedName>
</protein>
<keyword evidence="2" id="KW-1185">Reference proteome</keyword>
<gene>
    <name evidence="1" type="ORF">JKG68_10800</name>
</gene>
<proteinExistence type="predicted"/>
<evidence type="ECO:0000313" key="1">
    <source>
        <dbReference type="EMBL" id="MBL0404457.1"/>
    </source>
</evidence>